<dbReference type="SUPFAM" id="SSF52540">
    <property type="entry name" value="P-loop containing nucleoside triphosphate hydrolases"/>
    <property type="match status" value="1"/>
</dbReference>
<dbReference type="EC" id="2.7.4.3" evidence="5 7"/>
<name>A0A2R8AMH9_9RHOB</name>
<dbReference type="InterPro" id="IPR007862">
    <property type="entry name" value="Adenylate_kinase_lid-dom"/>
</dbReference>
<feature type="binding site" evidence="5">
    <location>
        <position position="182"/>
    </location>
    <ligand>
        <name>AMP</name>
        <dbReference type="ChEBI" id="CHEBI:456215"/>
    </ligand>
</feature>
<feature type="binding site" evidence="5">
    <location>
        <position position="171"/>
    </location>
    <ligand>
        <name>AMP</name>
        <dbReference type="ChEBI" id="CHEBI:456215"/>
    </ligand>
</feature>
<keyword evidence="5" id="KW-0862">Zinc</keyword>
<dbReference type="PANTHER" id="PTHR23359">
    <property type="entry name" value="NUCLEOTIDE KINASE"/>
    <property type="match status" value="1"/>
</dbReference>
<dbReference type="InterPro" id="IPR033690">
    <property type="entry name" value="Adenylat_kinase_CS"/>
</dbReference>
<dbReference type="AlphaFoldDB" id="A0A2R8AMH9"/>
<keyword evidence="10" id="KW-1185">Reference proteome</keyword>
<dbReference type="PROSITE" id="PS00113">
    <property type="entry name" value="ADENYLATE_KINASE"/>
    <property type="match status" value="1"/>
</dbReference>
<dbReference type="Pfam" id="PF05191">
    <property type="entry name" value="ADK_lid"/>
    <property type="match status" value="1"/>
</dbReference>
<accession>A0A2R8AMH9</accession>
<dbReference type="GO" id="GO:0005737">
    <property type="term" value="C:cytoplasm"/>
    <property type="evidence" value="ECO:0007669"/>
    <property type="project" value="UniProtKB-SubCell"/>
</dbReference>
<dbReference type="HAMAP" id="MF_00235">
    <property type="entry name" value="Adenylate_kinase_Adk"/>
    <property type="match status" value="1"/>
</dbReference>
<dbReference type="GO" id="GO:0004017">
    <property type="term" value="F:AMP kinase activity"/>
    <property type="evidence" value="ECO:0007669"/>
    <property type="project" value="UniProtKB-UniRule"/>
</dbReference>
<dbReference type="NCBIfam" id="NF011100">
    <property type="entry name" value="PRK14527.1"/>
    <property type="match status" value="1"/>
</dbReference>
<dbReference type="InterPro" id="IPR000850">
    <property type="entry name" value="Adenylat/UMP-CMP_kin"/>
</dbReference>
<comment type="function">
    <text evidence="5">Catalyzes the reversible transfer of the terminal phosphate group between ATP and AMP. Plays an important role in cellular energy homeostasis and in adenine nucleotide metabolism.</text>
</comment>
<feature type="binding site" evidence="5">
    <location>
        <position position="46"/>
    </location>
    <ligand>
        <name>AMP</name>
        <dbReference type="ChEBI" id="CHEBI:456215"/>
    </ligand>
</feature>
<feature type="domain" description="Adenylate kinase active site lid" evidence="8">
    <location>
        <begin position="137"/>
        <end position="173"/>
    </location>
</feature>
<comment type="catalytic activity">
    <reaction evidence="5 7">
        <text>AMP + ATP = 2 ADP</text>
        <dbReference type="Rhea" id="RHEA:12973"/>
        <dbReference type="ChEBI" id="CHEBI:30616"/>
        <dbReference type="ChEBI" id="CHEBI:456215"/>
        <dbReference type="ChEBI" id="CHEBI:456216"/>
        <dbReference type="EC" id="2.7.4.3"/>
    </reaction>
</comment>
<keyword evidence="5 7" id="KW-0067">ATP-binding</keyword>
<dbReference type="Proteomes" id="UP000244911">
    <property type="component" value="Unassembled WGS sequence"/>
</dbReference>
<keyword evidence="5" id="KW-0963">Cytoplasm</keyword>
<comment type="domain">
    <text evidence="5">Consists of three domains, a large central CORE domain and two small peripheral domains, NMPbind and LID, which undergo movements during catalysis. The LID domain closes over the site of phosphoryl transfer upon ATP binding. Assembling and dissambling the active center during each catalytic cycle provides an effective means to prevent ATP hydrolysis. Some bacteria have evolved a zinc-coordinating structure that stabilizes the LID domain.</text>
</comment>
<dbReference type="Pfam" id="PF00406">
    <property type="entry name" value="ADK"/>
    <property type="match status" value="1"/>
</dbReference>
<evidence type="ECO:0000313" key="9">
    <source>
        <dbReference type="EMBL" id="SPF77097.1"/>
    </source>
</evidence>
<dbReference type="GO" id="GO:0005524">
    <property type="term" value="F:ATP binding"/>
    <property type="evidence" value="ECO:0007669"/>
    <property type="project" value="UniProtKB-UniRule"/>
</dbReference>
<dbReference type="NCBIfam" id="NF001380">
    <property type="entry name" value="PRK00279.1-2"/>
    <property type="match status" value="1"/>
</dbReference>
<dbReference type="UniPathway" id="UPA00588">
    <property type="reaction ID" value="UER00649"/>
</dbReference>
<gene>
    <name evidence="9" type="primary">adk_1</name>
    <name evidence="5" type="synonym">adk</name>
    <name evidence="9" type="ORF">ALP8811_02120</name>
</gene>
<dbReference type="PRINTS" id="PR00094">
    <property type="entry name" value="ADENYLTKNASE"/>
</dbReference>
<feature type="binding site" evidence="5">
    <location>
        <position position="143"/>
    </location>
    <ligand>
        <name>Zn(2+)</name>
        <dbReference type="ChEBI" id="CHEBI:29105"/>
        <note>structural</note>
    </ligand>
</feature>
<dbReference type="InterPro" id="IPR006259">
    <property type="entry name" value="Adenyl_kin_sub"/>
</dbReference>
<comment type="pathway">
    <text evidence="5">Purine metabolism; AMP biosynthesis via salvage pathway; AMP from ADP: step 1/1.</text>
</comment>
<feature type="region of interest" description="NMP" evidence="5">
    <location>
        <begin position="40"/>
        <end position="69"/>
    </location>
</feature>
<keyword evidence="1 5" id="KW-0808">Transferase</keyword>
<dbReference type="FunFam" id="3.40.50.300:FF:000106">
    <property type="entry name" value="Adenylate kinase mitochondrial"/>
    <property type="match status" value="1"/>
</dbReference>
<dbReference type="NCBIfam" id="TIGR01351">
    <property type="entry name" value="adk"/>
    <property type="match status" value="1"/>
</dbReference>
<evidence type="ECO:0000313" key="10">
    <source>
        <dbReference type="Proteomes" id="UP000244911"/>
    </source>
</evidence>
<keyword evidence="5" id="KW-0479">Metal-binding</keyword>
<evidence type="ECO:0000256" key="7">
    <source>
        <dbReference type="RuleBase" id="RU003331"/>
    </source>
</evidence>
<comment type="similarity">
    <text evidence="5 6">Belongs to the adenylate kinase family.</text>
</comment>
<dbReference type="EMBL" id="OMOI01000001">
    <property type="protein sequence ID" value="SPF77097.1"/>
    <property type="molecule type" value="Genomic_DNA"/>
</dbReference>
<keyword evidence="2 5" id="KW-0545">Nucleotide biosynthesis</keyword>
<protein>
    <recommendedName>
        <fullName evidence="5 7">Adenylate kinase</fullName>
        <shortName evidence="5">AK</shortName>
        <ecNumber evidence="5 7">2.7.4.3</ecNumber>
    </recommendedName>
    <alternativeName>
        <fullName evidence="5">ATP-AMP transphosphorylase</fullName>
    </alternativeName>
    <alternativeName>
        <fullName evidence="5">ATP:AMP phosphotransferase</fullName>
    </alternativeName>
    <alternativeName>
        <fullName evidence="5">Adenylate monophosphate kinase</fullName>
    </alternativeName>
</protein>
<feature type="binding site" evidence="5">
    <location>
        <position position="140"/>
    </location>
    <ligand>
        <name>Zn(2+)</name>
        <dbReference type="ChEBI" id="CHEBI:29105"/>
        <note>structural</note>
    </ligand>
</feature>
<feature type="binding site" evidence="5">
    <location>
        <begin position="20"/>
        <end position="25"/>
    </location>
    <ligand>
        <name>ATP</name>
        <dbReference type="ChEBI" id="CHEBI:30616"/>
    </ligand>
</feature>
<evidence type="ECO:0000256" key="6">
    <source>
        <dbReference type="RuleBase" id="RU003330"/>
    </source>
</evidence>
<dbReference type="GO" id="GO:0044209">
    <property type="term" value="P:AMP salvage"/>
    <property type="evidence" value="ECO:0007669"/>
    <property type="project" value="UniProtKB-UniRule"/>
</dbReference>
<feature type="binding site" evidence="5">
    <location>
        <begin position="67"/>
        <end position="69"/>
    </location>
    <ligand>
        <name>AMP</name>
        <dbReference type="ChEBI" id="CHEBI:456215"/>
    </ligand>
</feature>
<reference evidence="10" key="1">
    <citation type="submission" date="2018-03" db="EMBL/GenBank/DDBJ databases">
        <authorList>
            <person name="Rodrigo-Torres L."/>
            <person name="Arahal R. D."/>
            <person name="Lucena T."/>
        </authorList>
    </citation>
    <scope>NUCLEOTIDE SEQUENCE [LARGE SCALE GENOMIC DNA]</scope>
    <source>
        <strain evidence="10">CECT 8811</strain>
    </source>
</reference>
<keyword evidence="4 5" id="KW-0418">Kinase</keyword>
<comment type="subunit">
    <text evidence="5 7">Monomer.</text>
</comment>
<evidence type="ECO:0000256" key="2">
    <source>
        <dbReference type="ARBA" id="ARBA00022727"/>
    </source>
</evidence>
<evidence type="ECO:0000256" key="1">
    <source>
        <dbReference type="ARBA" id="ARBA00022679"/>
    </source>
</evidence>
<dbReference type="InterPro" id="IPR027417">
    <property type="entry name" value="P-loop_NTPase"/>
</dbReference>
<dbReference type="NCBIfam" id="NF011105">
    <property type="entry name" value="PRK14532.1"/>
    <property type="match status" value="1"/>
</dbReference>
<feature type="binding site" evidence="5">
    <location>
        <position position="210"/>
    </location>
    <ligand>
        <name>ATP</name>
        <dbReference type="ChEBI" id="CHEBI:30616"/>
    </ligand>
</feature>
<proteinExistence type="inferred from homology"/>
<comment type="caution">
    <text evidence="5">Lacks conserved residue(s) required for the propagation of feature annotation.</text>
</comment>
<evidence type="ECO:0000256" key="3">
    <source>
        <dbReference type="ARBA" id="ARBA00022741"/>
    </source>
</evidence>
<evidence type="ECO:0000256" key="4">
    <source>
        <dbReference type="ARBA" id="ARBA00022777"/>
    </source>
</evidence>
<feature type="binding site" evidence="5">
    <location>
        <position position="163"/>
    </location>
    <ligand>
        <name>Zn(2+)</name>
        <dbReference type="ChEBI" id="CHEBI:29105"/>
        <note>structural</note>
    </ligand>
</feature>
<feature type="binding site" evidence="5">
    <location>
        <position position="137"/>
    </location>
    <ligand>
        <name>ATP</name>
        <dbReference type="ChEBI" id="CHEBI:30616"/>
    </ligand>
</feature>
<organism evidence="9 10">
    <name type="scientific">Aliiroseovarius pelagivivens</name>
    <dbReference type="NCBI Taxonomy" id="1639690"/>
    <lineage>
        <taxon>Bacteria</taxon>
        <taxon>Pseudomonadati</taxon>
        <taxon>Pseudomonadota</taxon>
        <taxon>Alphaproteobacteria</taxon>
        <taxon>Rhodobacterales</taxon>
        <taxon>Paracoccaceae</taxon>
        <taxon>Aliiroseovarius</taxon>
    </lineage>
</organism>
<dbReference type="GO" id="GO:0008270">
    <property type="term" value="F:zinc ion binding"/>
    <property type="evidence" value="ECO:0007669"/>
    <property type="project" value="UniProtKB-UniRule"/>
</dbReference>
<evidence type="ECO:0000256" key="5">
    <source>
        <dbReference type="HAMAP-Rule" id="MF_00235"/>
    </source>
</evidence>
<feature type="binding site" evidence="5">
    <location>
        <position position="41"/>
    </location>
    <ligand>
        <name>AMP</name>
        <dbReference type="ChEBI" id="CHEBI:456215"/>
    </ligand>
</feature>
<feature type="binding site" evidence="5">
    <location>
        <position position="102"/>
    </location>
    <ligand>
        <name>AMP</name>
        <dbReference type="ChEBI" id="CHEBI:456215"/>
    </ligand>
</feature>
<evidence type="ECO:0000259" key="8">
    <source>
        <dbReference type="Pfam" id="PF05191"/>
    </source>
</evidence>
<dbReference type="NCBIfam" id="NF001381">
    <property type="entry name" value="PRK00279.1-3"/>
    <property type="match status" value="1"/>
</dbReference>
<feature type="binding site" evidence="5">
    <location>
        <position position="160"/>
    </location>
    <ligand>
        <name>Zn(2+)</name>
        <dbReference type="ChEBI" id="CHEBI:29105"/>
        <note>structural</note>
    </ligand>
</feature>
<dbReference type="CDD" id="cd01428">
    <property type="entry name" value="ADK"/>
    <property type="match status" value="1"/>
</dbReference>
<comment type="subcellular location">
    <subcellularLocation>
        <location evidence="5 7">Cytoplasm</location>
    </subcellularLocation>
</comment>
<sequence length="228" mass="23587">MMDGATTTAAPVLILLGPPGAGKGTQARMLEDKFGLVQLSTGDLLRAAVAAGTEAGLAAKAVMEAGELVSDEIVINILRDRLADADCAKGVILDGFPRTTVQAEALDALLAESGQKINAAISLEVDDAAMVTRISGRYTCGGCGEGYHDEFKQPAKDGVCDKCGGTDMKRRADDNAETVGSRLVAYHAQTAPLIAYYGGKGSLQKVDAMKAIDTIAGDLNEIVQEAVA</sequence>
<keyword evidence="3 5" id="KW-0547">Nucleotide-binding</keyword>
<dbReference type="Gene3D" id="3.40.50.300">
    <property type="entry name" value="P-loop containing nucleotide triphosphate hydrolases"/>
    <property type="match status" value="1"/>
</dbReference>
<feature type="binding site" evidence="5">
    <location>
        <begin position="95"/>
        <end position="98"/>
    </location>
    <ligand>
        <name>AMP</name>
        <dbReference type="ChEBI" id="CHEBI:456215"/>
    </ligand>
</feature>